<dbReference type="Gene3D" id="3.40.50.720">
    <property type="entry name" value="NAD(P)-binding Rossmann-like Domain"/>
    <property type="match status" value="1"/>
</dbReference>
<dbReference type="Pfam" id="PF00596">
    <property type="entry name" value="Aldolase_II"/>
    <property type="match status" value="1"/>
</dbReference>
<dbReference type="AlphaFoldDB" id="A0A1R4KBW9"/>
<evidence type="ECO:0000256" key="1">
    <source>
        <dbReference type="ARBA" id="ARBA00006484"/>
    </source>
</evidence>
<feature type="domain" description="Class II aldolase/adducin N-terminal" evidence="4">
    <location>
        <begin position="24"/>
        <end position="224"/>
    </location>
</feature>
<dbReference type="InterPro" id="IPR036291">
    <property type="entry name" value="NAD(P)-bd_dom_sf"/>
</dbReference>
<dbReference type="InterPro" id="IPR001303">
    <property type="entry name" value="Aldolase_II/adducin_N"/>
</dbReference>
<dbReference type="RefSeq" id="WP_087138586.1">
    <property type="nucleotide sequence ID" value="NZ_FUKR01000075.1"/>
</dbReference>
<dbReference type="Proteomes" id="UP000196778">
    <property type="component" value="Unassembled WGS sequence"/>
</dbReference>
<gene>
    <name evidence="5" type="ORF">FM119_12945</name>
</gene>
<dbReference type="PANTHER" id="PTHR24321">
    <property type="entry name" value="DEHYDROGENASES, SHORT CHAIN"/>
    <property type="match status" value="1"/>
</dbReference>
<dbReference type="GO" id="GO:0004316">
    <property type="term" value="F:3-oxoacyl-[acyl-carrier-protein] reductase (NADPH) activity"/>
    <property type="evidence" value="ECO:0007669"/>
    <property type="project" value="UniProtKB-EC"/>
</dbReference>
<dbReference type="InterPro" id="IPR057326">
    <property type="entry name" value="KR_dom"/>
</dbReference>
<dbReference type="PRINTS" id="PR00081">
    <property type="entry name" value="GDHRDH"/>
</dbReference>
<dbReference type="OrthoDB" id="9774430at2"/>
<dbReference type="EMBL" id="FUKR01000075">
    <property type="protein sequence ID" value="SJN41901.1"/>
    <property type="molecule type" value="Genomic_DNA"/>
</dbReference>
<dbReference type="SMART" id="SM01007">
    <property type="entry name" value="Aldolase_II"/>
    <property type="match status" value="1"/>
</dbReference>
<feature type="domain" description="Ketoreductase" evidence="3">
    <location>
        <begin position="411"/>
        <end position="585"/>
    </location>
</feature>
<dbReference type="SMART" id="SM00822">
    <property type="entry name" value="PKS_KR"/>
    <property type="match status" value="1"/>
</dbReference>
<dbReference type="FunFam" id="3.40.50.720:FF:000084">
    <property type="entry name" value="Short-chain dehydrogenase reductase"/>
    <property type="match status" value="1"/>
</dbReference>
<dbReference type="SUPFAM" id="SSF53639">
    <property type="entry name" value="AraD/HMP-PK domain-like"/>
    <property type="match status" value="1"/>
</dbReference>
<organism evidence="5 6">
    <name type="scientific">Mycetocola reblochoni REB411</name>
    <dbReference type="NCBI Taxonomy" id="1255698"/>
    <lineage>
        <taxon>Bacteria</taxon>
        <taxon>Bacillati</taxon>
        <taxon>Actinomycetota</taxon>
        <taxon>Actinomycetes</taxon>
        <taxon>Micrococcales</taxon>
        <taxon>Microbacteriaceae</taxon>
        <taxon>Mycetocola</taxon>
    </lineage>
</organism>
<evidence type="ECO:0000313" key="5">
    <source>
        <dbReference type="EMBL" id="SJN41901.1"/>
    </source>
</evidence>
<keyword evidence="6" id="KW-1185">Reference proteome</keyword>
<comment type="similarity">
    <text evidence="1">Belongs to the short-chain dehydrogenases/reductases (SDR) family.</text>
</comment>
<evidence type="ECO:0000259" key="3">
    <source>
        <dbReference type="SMART" id="SM00822"/>
    </source>
</evidence>
<dbReference type="InterPro" id="IPR036409">
    <property type="entry name" value="Aldolase_II/adducin_N_sf"/>
</dbReference>
<keyword evidence="2 5" id="KW-0560">Oxidoreductase</keyword>
<sequence length="657" mass="68819">MDAEERMMTTEDRTMTDHEDARTQLVEVSRRLGGDPELVLHGGGNTSAKGTSTDVTGAAVETVWVKGSGWDLATITEDGFAPLRRERLLELLACPRLSDTQMVNELRQASLRADAPTASIEALLHAALPGRFVLHSHADAIVALTDQAEDDGLVTRVLGDAVAVLPYVKPGFDLARLVAEHDGLMSGRVRAVVLRNHGLFTAGDDAEGVLAEHLELVGRASRALGRDSWGDTGEDLAERGGGIGELAAFRGELSALAGRPFVVAQSRSSRAASAAADPAAAERWSRGTATPEHVIRTKREPLVGRDLAGYAERYLATVDRLADPAVPLARLDPAPRAVLDPEWGLLTAGATAAAAAAVHDIVLHTADIIDAADAAGEYRSLDERQSFEIEYWELEQARLAASRTTAPMAGEVALVTGAASGIGRAIAAELRRAGAAVVAVDRDPRVRDEDAVDRVGVVGDVSDPEVMRRAAEAAVRGFGGLDVLVAAAGVFPEPTPIARLDPAGWDRGLRVNTTAVAHALTAAHPALVQAPRGGRVVLVSSKNVAAPGPGAAAYSASKSAAAQLARVAALEWAPDGIRVNLVEPDAVFDTGIWTPELLAERAAQYGMSVQEYKTRNLLGVEVSSTQVAEAVRVLVDGGLTATTGAHLTVDGGNDRVV</sequence>
<dbReference type="EC" id="1.1.1.100" evidence="5"/>
<evidence type="ECO:0000259" key="4">
    <source>
        <dbReference type="SMART" id="SM01007"/>
    </source>
</evidence>
<dbReference type="InterPro" id="IPR020904">
    <property type="entry name" value="Sc_DH/Rdtase_CS"/>
</dbReference>
<dbReference type="InterPro" id="IPR002347">
    <property type="entry name" value="SDR_fam"/>
</dbReference>
<dbReference type="SUPFAM" id="SSF51735">
    <property type="entry name" value="NAD(P)-binding Rossmann-fold domains"/>
    <property type="match status" value="1"/>
</dbReference>
<dbReference type="Pfam" id="PF00106">
    <property type="entry name" value="adh_short"/>
    <property type="match status" value="1"/>
</dbReference>
<evidence type="ECO:0000256" key="2">
    <source>
        <dbReference type="ARBA" id="ARBA00023002"/>
    </source>
</evidence>
<dbReference type="Gene3D" id="3.40.225.10">
    <property type="entry name" value="Class II aldolase/adducin N-terminal domain"/>
    <property type="match status" value="1"/>
</dbReference>
<dbReference type="PROSITE" id="PS00061">
    <property type="entry name" value="ADH_SHORT"/>
    <property type="match status" value="1"/>
</dbReference>
<name>A0A1R4KBW9_9MICO</name>
<dbReference type="PANTHER" id="PTHR24321:SF14">
    <property type="entry name" value="SHORT-CHAIN TYPE DEHYDROGENASE_REDUCTASE BLR2146-RELATED"/>
    <property type="match status" value="1"/>
</dbReference>
<proteinExistence type="inferred from homology"/>
<dbReference type="PRINTS" id="PR00080">
    <property type="entry name" value="SDRFAMILY"/>
</dbReference>
<protein>
    <submittedName>
        <fullName evidence="5">3-oxoacyl-[acyl-carrier protein] reductase</fullName>
        <ecNumber evidence="5">1.1.1.100</ecNumber>
    </submittedName>
</protein>
<evidence type="ECO:0000313" key="6">
    <source>
        <dbReference type="Proteomes" id="UP000196778"/>
    </source>
</evidence>
<accession>A0A1R4KBW9</accession>
<reference evidence="6" key="1">
    <citation type="submission" date="2017-02" db="EMBL/GenBank/DDBJ databases">
        <authorList>
            <person name="Dridi B."/>
        </authorList>
    </citation>
    <scope>NUCLEOTIDE SEQUENCE [LARGE SCALE GENOMIC DNA]</scope>
    <source>
        <strain evidence="6">EB411</strain>
    </source>
</reference>